<evidence type="ECO:0000256" key="1">
    <source>
        <dbReference type="ARBA" id="ARBA00001913"/>
    </source>
</evidence>
<dbReference type="CDD" id="cd00519">
    <property type="entry name" value="Lipase_3"/>
    <property type="match status" value="1"/>
</dbReference>
<keyword evidence="10" id="KW-1133">Transmembrane helix</keyword>
<evidence type="ECO:0000256" key="7">
    <source>
        <dbReference type="ARBA" id="ARBA00022801"/>
    </source>
</evidence>
<comment type="caution">
    <text evidence="16">The sequence shown here is derived from an EMBL/GenBank/DDBJ whole genome shotgun (WGS) entry which is preliminary data.</text>
</comment>
<evidence type="ECO:0000256" key="14">
    <source>
        <dbReference type="ARBA" id="ARBA00026104"/>
    </source>
</evidence>
<evidence type="ECO:0000256" key="10">
    <source>
        <dbReference type="ARBA" id="ARBA00022989"/>
    </source>
</evidence>
<evidence type="ECO:0000256" key="8">
    <source>
        <dbReference type="ARBA" id="ARBA00022837"/>
    </source>
</evidence>
<evidence type="ECO:0000256" key="3">
    <source>
        <dbReference type="ARBA" id="ARBA00022475"/>
    </source>
</evidence>
<dbReference type="InterPro" id="IPR029058">
    <property type="entry name" value="AB_hydrolase_fold"/>
</dbReference>
<reference evidence="16 17" key="1">
    <citation type="journal article" date="2012" name="Genome Biol.">
        <title>Genome and low-iron response of an oceanic diatom adapted to chronic iron limitation.</title>
        <authorList>
            <person name="Lommer M."/>
            <person name="Specht M."/>
            <person name="Roy A.S."/>
            <person name="Kraemer L."/>
            <person name="Andreson R."/>
            <person name="Gutowska M.A."/>
            <person name="Wolf J."/>
            <person name="Bergner S.V."/>
            <person name="Schilhabel M.B."/>
            <person name="Klostermeier U.C."/>
            <person name="Beiko R.G."/>
            <person name="Rosenstiel P."/>
            <person name="Hippler M."/>
            <person name="Laroche J."/>
        </authorList>
    </citation>
    <scope>NUCLEOTIDE SEQUENCE [LARGE SCALE GENOMIC DNA]</scope>
    <source>
        <strain evidence="16 17">CCMP1005</strain>
    </source>
</reference>
<evidence type="ECO:0000256" key="6">
    <source>
        <dbReference type="ARBA" id="ARBA00022723"/>
    </source>
</evidence>
<dbReference type="GO" id="GO:0005886">
    <property type="term" value="C:plasma membrane"/>
    <property type="evidence" value="ECO:0007669"/>
    <property type="project" value="UniProtKB-SubCell"/>
</dbReference>
<accession>K0SPA8</accession>
<gene>
    <name evidence="16" type="ORF">THAOC_11844</name>
</gene>
<comment type="subcellular location">
    <subcellularLocation>
        <location evidence="2">Cell membrane</location>
        <topology evidence="2">Multi-pass membrane protein</topology>
    </subcellularLocation>
</comment>
<dbReference type="OMA" id="SINGWIR"/>
<name>K0SPA8_THAOC</name>
<keyword evidence="9" id="KW-0442">Lipid degradation</keyword>
<keyword evidence="8" id="KW-0106">Calcium</keyword>
<dbReference type="Pfam" id="PF01764">
    <property type="entry name" value="Lipase_3"/>
    <property type="match status" value="1"/>
</dbReference>
<keyword evidence="11" id="KW-0443">Lipid metabolism</keyword>
<dbReference type="InterPro" id="IPR052214">
    <property type="entry name" value="DAG_Lipase-Related"/>
</dbReference>
<evidence type="ECO:0000256" key="12">
    <source>
        <dbReference type="ARBA" id="ARBA00023136"/>
    </source>
</evidence>
<dbReference type="GO" id="GO:0016298">
    <property type="term" value="F:lipase activity"/>
    <property type="evidence" value="ECO:0007669"/>
    <property type="project" value="TreeGrafter"/>
</dbReference>
<dbReference type="PANTHER" id="PTHR45792">
    <property type="entry name" value="DIACYLGLYCEROL LIPASE HOMOLOG-RELATED"/>
    <property type="match status" value="1"/>
</dbReference>
<dbReference type="OrthoDB" id="45753at2759"/>
<dbReference type="AlphaFoldDB" id="K0SPA8"/>
<dbReference type="GO" id="GO:0016042">
    <property type="term" value="P:lipid catabolic process"/>
    <property type="evidence" value="ECO:0007669"/>
    <property type="project" value="UniProtKB-KW"/>
</dbReference>
<protein>
    <recommendedName>
        <fullName evidence="14">sn-1-specific diacylglycerol lipase</fullName>
        <ecNumber evidence="14">3.1.1.116</ecNumber>
    </recommendedName>
</protein>
<dbReference type="eggNOG" id="KOG2088">
    <property type="taxonomic scope" value="Eukaryota"/>
</dbReference>
<proteinExistence type="predicted"/>
<sequence length="559" mass="61497">MPMKPPNPSMSSVNGKSINGWIRPLVVFGMGYALGGFSAPGWERHRQINQKVNASRILLVLLLSRNVWTSLPSWAKPHLMRRLRSAMKKLKSVFVSSSGEEGVDEDEADDDDDLTSLNTFASKLQTLMTTVRDKMDLNEMDQDKFGINASFMATIQLLGQIKSRKPELRDDIYRRSGSTVDASSFSGLDEMLELADLAYDEHKDGDIKTVLKSMGYDMIKHDKTEVPGYLGHYVALKTDEKIAIIGVKGTSGLEDMLTDACASSVEYNIDRPFYDGGGTALRCHEGIFLSSTRLADELDPLVKNLLVPSGYKIIVTGHSLGAAGSIMLGVLLRSRIPSLQQSQEKLKVYAFASPPILDSKSSEACVPFVTTVVNNCDCVPRANIAPALTTMKFMKRVDTKLKLKGLDMSNFRSTMAFLNKMGEGSDGDMIMTFEEIAASVVEAIHSTGVEDPDYLYVPGRVILMYSPWKTGKKSEGDSVQVDVLGTIRGWLSEFESDELHPNKVELGTPVGDKEIRAIECSGTSDALRFVELCDVLIEDHMTSEYRASIASFVSKSSES</sequence>
<dbReference type="Proteomes" id="UP000266841">
    <property type="component" value="Unassembled WGS sequence"/>
</dbReference>
<feature type="domain" description="Fungal lipase-type" evidence="15">
    <location>
        <begin position="245"/>
        <end position="382"/>
    </location>
</feature>
<dbReference type="EMBL" id="AGNL01013592">
    <property type="protein sequence ID" value="EJK67160.1"/>
    <property type="molecule type" value="Genomic_DNA"/>
</dbReference>
<dbReference type="EC" id="3.1.1.116" evidence="14"/>
<evidence type="ECO:0000256" key="4">
    <source>
        <dbReference type="ARBA" id="ARBA00022553"/>
    </source>
</evidence>
<evidence type="ECO:0000256" key="5">
    <source>
        <dbReference type="ARBA" id="ARBA00022692"/>
    </source>
</evidence>
<evidence type="ECO:0000313" key="17">
    <source>
        <dbReference type="Proteomes" id="UP000266841"/>
    </source>
</evidence>
<evidence type="ECO:0000313" key="16">
    <source>
        <dbReference type="EMBL" id="EJK67160.1"/>
    </source>
</evidence>
<keyword evidence="6" id="KW-0479">Metal-binding</keyword>
<organism evidence="16 17">
    <name type="scientific">Thalassiosira oceanica</name>
    <name type="common">Marine diatom</name>
    <dbReference type="NCBI Taxonomy" id="159749"/>
    <lineage>
        <taxon>Eukaryota</taxon>
        <taxon>Sar</taxon>
        <taxon>Stramenopiles</taxon>
        <taxon>Ochrophyta</taxon>
        <taxon>Bacillariophyta</taxon>
        <taxon>Coscinodiscophyceae</taxon>
        <taxon>Thalassiosirophycidae</taxon>
        <taxon>Thalassiosirales</taxon>
        <taxon>Thalassiosiraceae</taxon>
        <taxon>Thalassiosira</taxon>
    </lineage>
</organism>
<comment type="cofactor">
    <cofactor evidence="1">
        <name>Ca(2+)</name>
        <dbReference type="ChEBI" id="CHEBI:29108"/>
    </cofactor>
</comment>
<dbReference type="InterPro" id="IPR002921">
    <property type="entry name" value="Fungal_lipase-type"/>
</dbReference>
<comment type="catalytic activity">
    <reaction evidence="13">
        <text>a 1,2-diacyl-sn-glycerol + H2O = a 2-acylglycerol + a fatty acid + H(+)</text>
        <dbReference type="Rhea" id="RHEA:33275"/>
        <dbReference type="ChEBI" id="CHEBI:15377"/>
        <dbReference type="ChEBI" id="CHEBI:15378"/>
        <dbReference type="ChEBI" id="CHEBI:17389"/>
        <dbReference type="ChEBI" id="CHEBI:17815"/>
        <dbReference type="ChEBI" id="CHEBI:28868"/>
        <dbReference type="EC" id="3.1.1.116"/>
    </reaction>
    <physiologicalReaction direction="left-to-right" evidence="13">
        <dbReference type="Rhea" id="RHEA:33276"/>
    </physiologicalReaction>
</comment>
<evidence type="ECO:0000256" key="11">
    <source>
        <dbReference type="ARBA" id="ARBA00023098"/>
    </source>
</evidence>
<keyword evidence="12" id="KW-0472">Membrane</keyword>
<keyword evidence="17" id="KW-1185">Reference proteome</keyword>
<keyword evidence="3" id="KW-1003">Cell membrane</keyword>
<evidence type="ECO:0000259" key="15">
    <source>
        <dbReference type="Pfam" id="PF01764"/>
    </source>
</evidence>
<evidence type="ECO:0000256" key="13">
    <source>
        <dbReference type="ARBA" id="ARBA00024531"/>
    </source>
</evidence>
<keyword evidence="7" id="KW-0378">Hydrolase</keyword>
<keyword evidence="5" id="KW-0812">Transmembrane</keyword>
<evidence type="ECO:0000256" key="2">
    <source>
        <dbReference type="ARBA" id="ARBA00004651"/>
    </source>
</evidence>
<dbReference type="GO" id="GO:0046872">
    <property type="term" value="F:metal ion binding"/>
    <property type="evidence" value="ECO:0007669"/>
    <property type="project" value="UniProtKB-KW"/>
</dbReference>
<dbReference type="Gene3D" id="3.40.50.1820">
    <property type="entry name" value="alpha/beta hydrolase"/>
    <property type="match status" value="1"/>
</dbReference>
<dbReference type="PANTHER" id="PTHR45792:SF8">
    <property type="entry name" value="DIACYLGLYCEROL LIPASE-ALPHA"/>
    <property type="match status" value="1"/>
</dbReference>
<evidence type="ECO:0000256" key="9">
    <source>
        <dbReference type="ARBA" id="ARBA00022963"/>
    </source>
</evidence>
<dbReference type="SUPFAM" id="SSF53474">
    <property type="entry name" value="alpha/beta-Hydrolases"/>
    <property type="match status" value="1"/>
</dbReference>
<keyword evidence="4" id="KW-0597">Phosphoprotein</keyword>